<proteinExistence type="predicted"/>
<evidence type="ECO:0008006" key="4">
    <source>
        <dbReference type="Google" id="ProtNLM"/>
    </source>
</evidence>
<comment type="caution">
    <text evidence="2">The sequence shown here is derived from an EMBL/GenBank/DDBJ whole genome shotgun (WGS) entry which is preliminary data.</text>
</comment>
<evidence type="ECO:0000256" key="1">
    <source>
        <dbReference type="SAM" id="MobiDB-lite"/>
    </source>
</evidence>
<dbReference type="EMBL" id="PPTA01000014">
    <property type="protein sequence ID" value="TFA99372.1"/>
    <property type="molecule type" value="Genomic_DNA"/>
</dbReference>
<keyword evidence="3" id="KW-1185">Reference proteome</keyword>
<protein>
    <recommendedName>
        <fullName evidence="4">Secreted protein</fullName>
    </recommendedName>
</protein>
<dbReference type="Proteomes" id="UP001642720">
    <property type="component" value="Unassembled WGS sequence"/>
</dbReference>
<feature type="compositionally biased region" description="Basic and acidic residues" evidence="1">
    <location>
        <begin position="78"/>
        <end position="95"/>
    </location>
</feature>
<reference evidence="2 3" key="1">
    <citation type="submission" date="2018-01" db="EMBL/GenBank/DDBJ databases">
        <title>Genome characterization of the sugarcane-associated fungus Trichoderma ghanense CCMA-1212 and their application in lignocelulose bioconversion.</title>
        <authorList>
            <person name="Steindorff A.S."/>
            <person name="Mendes T.D."/>
            <person name="Vilela E.S.D."/>
            <person name="Rodrigues D.S."/>
            <person name="Formighieri E.F."/>
            <person name="Melo I.S."/>
            <person name="Favaro L.C.L."/>
        </authorList>
    </citation>
    <scope>NUCLEOTIDE SEQUENCE [LARGE SCALE GENOMIC DNA]</scope>
    <source>
        <strain evidence="2 3">CCMA-1212</strain>
    </source>
</reference>
<dbReference type="GeneID" id="300580297"/>
<gene>
    <name evidence="2" type="ORF">CCMA1212_008731</name>
</gene>
<feature type="region of interest" description="Disordered" evidence="1">
    <location>
        <begin position="71"/>
        <end position="95"/>
    </location>
</feature>
<name>A0ABY2GTV4_9HYPO</name>
<evidence type="ECO:0000313" key="3">
    <source>
        <dbReference type="Proteomes" id="UP001642720"/>
    </source>
</evidence>
<evidence type="ECO:0000313" key="2">
    <source>
        <dbReference type="EMBL" id="TFA99372.1"/>
    </source>
</evidence>
<accession>A0ABY2GTV4</accession>
<organism evidence="2 3">
    <name type="scientific">Trichoderma ghanense</name>
    <dbReference type="NCBI Taxonomy" id="65468"/>
    <lineage>
        <taxon>Eukaryota</taxon>
        <taxon>Fungi</taxon>
        <taxon>Dikarya</taxon>
        <taxon>Ascomycota</taxon>
        <taxon>Pezizomycotina</taxon>
        <taxon>Sordariomycetes</taxon>
        <taxon>Hypocreomycetidae</taxon>
        <taxon>Hypocreales</taxon>
        <taxon>Hypocreaceae</taxon>
        <taxon>Trichoderma</taxon>
    </lineage>
</organism>
<dbReference type="RefSeq" id="XP_073555574.1">
    <property type="nucleotide sequence ID" value="XM_073705847.1"/>
</dbReference>
<sequence>MPSFSSIWWRRNLSRAVVGRPLSAFLGWHRRDGFIPHGRQQPRLPALRPRCCEKEVSRAFCWTIAAWAAATQSQSQRSDYRETGREQQAVDRSYG</sequence>